<dbReference type="EMBL" id="FZNN01000004">
    <property type="protein sequence ID" value="SNR42693.1"/>
    <property type="molecule type" value="Genomic_DNA"/>
</dbReference>
<evidence type="ECO:0000313" key="3">
    <source>
        <dbReference type="Proteomes" id="UP000198417"/>
    </source>
</evidence>
<dbReference type="Gene3D" id="2.30.110.10">
    <property type="entry name" value="Electron Transport, Fmn-binding Protein, Chain A"/>
    <property type="match status" value="1"/>
</dbReference>
<dbReference type="OrthoDB" id="1432662at2"/>
<dbReference type="PANTHER" id="PTHR34818">
    <property type="entry name" value="PROTEIN BLI-3"/>
    <property type="match status" value="1"/>
</dbReference>
<dbReference type="InterPro" id="IPR012349">
    <property type="entry name" value="Split_barrel_FMN-bd"/>
</dbReference>
<protein>
    <submittedName>
        <fullName evidence="2">General stress protein 26</fullName>
    </submittedName>
</protein>
<proteinExistence type="predicted"/>
<sequence length="157" mass="17236">MSEDLKTAFWDRIDDVRAGLLNAGNTRAVPMSPYADPAENAIWFITAQGTDLSQAAESNATASFAVADPKANLYATVDGHISQVDDPEKLDELWNAVAASWFEDGRRDDDIRLIRMTPTTAEVWATTGAAGFVYELVKSRVTEDKPDMGEHGVIRFI</sequence>
<feature type="domain" description="General stress protein FMN-binding split barrel" evidence="1">
    <location>
        <begin position="7"/>
        <end position="147"/>
    </location>
</feature>
<dbReference type="InterPro" id="IPR038725">
    <property type="entry name" value="YdaG_split_barrel_FMN-bd"/>
</dbReference>
<dbReference type="RefSeq" id="WP_089269794.1">
    <property type="nucleotide sequence ID" value="NZ_FZNN01000004.1"/>
</dbReference>
<evidence type="ECO:0000259" key="1">
    <source>
        <dbReference type="Pfam" id="PF16242"/>
    </source>
</evidence>
<dbReference type="SUPFAM" id="SSF50475">
    <property type="entry name" value="FMN-binding split barrel"/>
    <property type="match status" value="1"/>
</dbReference>
<accession>A0A238W8Z9</accession>
<dbReference type="InterPro" id="IPR052917">
    <property type="entry name" value="Stress-Dev_Protein"/>
</dbReference>
<keyword evidence="3" id="KW-1185">Reference proteome</keyword>
<evidence type="ECO:0000313" key="2">
    <source>
        <dbReference type="EMBL" id="SNR42693.1"/>
    </source>
</evidence>
<dbReference type="Proteomes" id="UP000198417">
    <property type="component" value="Unassembled WGS sequence"/>
</dbReference>
<gene>
    <name evidence="2" type="ORF">SAMN06265370_104246</name>
</gene>
<organism evidence="2 3">
    <name type="scientific">Puniceibacterium sediminis</name>
    <dbReference type="NCBI Taxonomy" id="1608407"/>
    <lineage>
        <taxon>Bacteria</taxon>
        <taxon>Pseudomonadati</taxon>
        <taxon>Pseudomonadota</taxon>
        <taxon>Alphaproteobacteria</taxon>
        <taxon>Rhodobacterales</taxon>
        <taxon>Paracoccaceae</taxon>
        <taxon>Puniceibacterium</taxon>
    </lineage>
</organism>
<dbReference type="AlphaFoldDB" id="A0A238W8Z9"/>
<name>A0A238W8Z9_9RHOB</name>
<reference evidence="2 3" key="1">
    <citation type="submission" date="2017-06" db="EMBL/GenBank/DDBJ databases">
        <authorList>
            <person name="Kim H.J."/>
            <person name="Triplett B.A."/>
        </authorList>
    </citation>
    <scope>NUCLEOTIDE SEQUENCE [LARGE SCALE GENOMIC DNA]</scope>
    <source>
        <strain evidence="2 3">DSM 29052</strain>
    </source>
</reference>
<dbReference type="Pfam" id="PF16242">
    <property type="entry name" value="Pyrid_ox_like"/>
    <property type="match status" value="1"/>
</dbReference>
<dbReference type="PANTHER" id="PTHR34818:SF1">
    <property type="entry name" value="PROTEIN BLI-3"/>
    <property type="match status" value="1"/>
</dbReference>